<dbReference type="Gene3D" id="1.10.10.10">
    <property type="entry name" value="Winged helix-like DNA-binding domain superfamily/Winged helix DNA-binding domain"/>
    <property type="match status" value="1"/>
</dbReference>
<dbReference type="PRINTS" id="PR00037">
    <property type="entry name" value="HTHLACR"/>
</dbReference>
<dbReference type="PROSITE" id="PS51000">
    <property type="entry name" value="HTH_DEOR_2"/>
    <property type="match status" value="1"/>
</dbReference>
<gene>
    <name evidence="9" type="ORF">RH857_02035</name>
</gene>
<organism evidence="9 10">
    <name type="scientific">Nesterenkonia flava</name>
    <dbReference type="NCBI Taxonomy" id="469799"/>
    <lineage>
        <taxon>Bacteria</taxon>
        <taxon>Bacillati</taxon>
        <taxon>Actinomycetota</taxon>
        <taxon>Actinomycetes</taxon>
        <taxon>Micrococcales</taxon>
        <taxon>Micrococcaceae</taxon>
        <taxon>Nesterenkonia</taxon>
    </lineage>
</organism>
<keyword evidence="10" id="KW-1185">Reference proteome</keyword>
<dbReference type="InterPro" id="IPR018356">
    <property type="entry name" value="Tscrpt_reg_HTH_DeoR_CS"/>
</dbReference>
<evidence type="ECO:0000256" key="1">
    <source>
        <dbReference type="ARBA" id="ARBA00021390"/>
    </source>
</evidence>
<evidence type="ECO:0000256" key="6">
    <source>
        <dbReference type="ARBA" id="ARBA00024937"/>
    </source>
</evidence>
<evidence type="ECO:0000259" key="8">
    <source>
        <dbReference type="PROSITE" id="PS51000"/>
    </source>
</evidence>
<dbReference type="EMBL" id="JAVKGT010000003">
    <property type="protein sequence ID" value="MDR5710922.1"/>
    <property type="molecule type" value="Genomic_DNA"/>
</dbReference>
<sequence>MPLLAPERHERILSLLGREGTVSVQQLADHLGVTRETVRRDLDQLETEGSLRRIHGGAVPSSASSRAESSLQERLSRHAQEKLRIAEAALAFLPPAAGGSMIIDAGTTTEALADLMAPGTVAGPDSHRFLITNALPIAQKLSSSPGIEVEILGGSIRGITGAAVGAQTATALQRRRADVVFLGTNGVDSTFGLSTPDTAEAAVKTALLEAGRQRVVLADSSKLGRTSLVQFARLEDIDVLITDAAPQGSLAQALTEAEVRVVVAS</sequence>
<dbReference type="Pfam" id="PF00455">
    <property type="entry name" value="DeoRC"/>
    <property type="match status" value="1"/>
</dbReference>
<dbReference type="InterPro" id="IPR014036">
    <property type="entry name" value="DeoR-like_C"/>
</dbReference>
<evidence type="ECO:0000313" key="10">
    <source>
        <dbReference type="Proteomes" id="UP001260872"/>
    </source>
</evidence>
<keyword evidence="5" id="KW-0804">Transcription</keyword>
<name>A0ABU1FQJ1_9MICC</name>
<dbReference type="InterPro" id="IPR036388">
    <property type="entry name" value="WH-like_DNA-bd_sf"/>
</dbReference>
<dbReference type="Proteomes" id="UP001260872">
    <property type="component" value="Unassembled WGS sequence"/>
</dbReference>
<dbReference type="InterPro" id="IPR036390">
    <property type="entry name" value="WH_DNA-bd_sf"/>
</dbReference>
<dbReference type="PROSITE" id="PS00894">
    <property type="entry name" value="HTH_DEOR_1"/>
    <property type="match status" value="1"/>
</dbReference>
<feature type="region of interest" description="Disordered" evidence="7">
    <location>
        <begin position="51"/>
        <end position="75"/>
    </location>
</feature>
<proteinExistence type="predicted"/>
<comment type="caution">
    <text evidence="9">The sequence shown here is derived from an EMBL/GenBank/DDBJ whole genome shotgun (WGS) entry which is preliminary data.</text>
</comment>
<dbReference type="SUPFAM" id="SSF46785">
    <property type="entry name" value="Winged helix' DNA-binding domain"/>
    <property type="match status" value="1"/>
</dbReference>
<keyword evidence="2" id="KW-0678">Repressor</keyword>
<dbReference type="PANTHER" id="PTHR30363">
    <property type="entry name" value="HTH-TYPE TRANSCRIPTIONAL REGULATOR SRLR-RELATED"/>
    <property type="match status" value="1"/>
</dbReference>
<keyword evidence="4 9" id="KW-0238">DNA-binding</keyword>
<dbReference type="InterPro" id="IPR001034">
    <property type="entry name" value="DeoR_HTH"/>
</dbReference>
<evidence type="ECO:0000256" key="7">
    <source>
        <dbReference type="SAM" id="MobiDB-lite"/>
    </source>
</evidence>
<dbReference type="InterPro" id="IPR050313">
    <property type="entry name" value="Carb_Metab_HTH_regulators"/>
</dbReference>
<accession>A0ABU1FQJ1</accession>
<dbReference type="SMART" id="SM00420">
    <property type="entry name" value="HTH_DEOR"/>
    <property type="match status" value="1"/>
</dbReference>
<protein>
    <recommendedName>
        <fullName evidence="1">Lactose phosphotransferase system repressor</fullName>
    </recommendedName>
</protein>
<dbReference type="SUPFAM" id="SSF100950">
    <property type="entry name" value="NagB/RpiA/CoA transferase-like"/>
    <property type="match status" value="1"/>
</dbReference>
<reference evidence="10" key="1">
    <citation type="submission" date="2023-07" db="EMBL/GenBank/DDBJ databases">
        <title>Description of three actinobacteria isolated from air of manufacturing shop in a pharmaceutical factory.</title>
        <authorList>
            <person name="Zhang D.-F."/>
        </authorList>
    </citation>
    <scope>NUCLEOTIDE SEQUENCE [LARGE SCALE GENOMIC DNA]</scope>
    <source>
        <strain evidence="10">CCTCC AB 207010</strain>
    </source>
</reference>
<evidence type="ECO:0000256" key="4">
    <source>
        <dbReference type="ARBA" id="ARBA00023125"/>
    </source>
</evidence>
<keyword evidence="3" id="KW-0805">Transcription regulation</keyword>
<evidence type="ECO:0000256" key="3">
    <source>
        <dbReference type="ARBA" id="ARBA00023015"/>
    </source>
</evidence>
<dbReference type="PANTHER" id="PTHR30363:SF4">
    <property type="entry name" value="GLYCEROL-3-PHOSPHATE REGULON REPRESSOR"/>
    <property type="match status" value="1"/>
</dbReference>
<evidence type="ECO:0000256" key="2">
    <source>
        <dbReference type="ARBA" id="ARBA00022491"/>
    </source>
</evidence>
<feature type="domain" description="HTH deoR-type" evidence="8">
    <location>
        <begin position="5"/>
        <end position="60"/>
    </location>
</feature>
<dbReference type="Gene3D" id="3.40.50.1360">
    <property type="match status" value="1"/>
</dbReference>
<dbReference type="InterPro" id="IPR037171">
    <property type="entry name" value="NagB/RpiA_transferase-like"/>
</dbReference>
<evidence type="ECO:0000313" key="9">
    <source>
        <dbReference type="EMBL" id="MDR5710922.1"/>
    </source>
</evidence>
<feature type="compositionally biased region" description="Low complexity" evidence="7">
    <location>
        <begin position="61"/>
        <end position="73"/>
    </location>
</feature>
<dbReference type="GO" id="GO:0003677">
    <property type="term" value="F:DNA binding"/>
    <property type="evidence" value="ECO:0007669"/>
    <property type="project" value="UniProtKB-KW"/>
</dbReference>
<dbReference type="RefSeq" id="WP_310536306.1">
    <property type="nucleotide sequence ID" value="NZ_BAAAOC010000018.1"/>
</dbReference>
<comment type="function">
    <text evidence="6">Repressor of the lactose catabolism operon. Galactose-6-phosphate is the inducer.</text>
</comment>
<evidence type="ECO:0000256" key="5">
    <source>
        <dbReference type="ARBA" id="ARBA00023163"/>
    </source>
</evidence>
<dbReference type="Pfam" id="PF08220">
    <property type="entry name" value="HTH_DeoR"/>
    <property type="match status" value="1"/>
</dbReference>
<dbReference type="SMART" id="SM01134">
    <property type="entry name" value="DeoRC"/>
    <property type="match status" value="1"/>
</dbReference>